<evidence type="ECO:0000313" key="3">
    <source>
        <dbReference type="Proteomes" id="UP000061432"/>
    </source>
</evidence>
<feature type="compositionally biased region" description="Basic and acidic residues" evidence="1">
    <location>
        <begin position="198"/>
        <end position="207"/>
    </location>
</feature>
<dbReference type="STRING" id="270351.Maq22A_c04850"/>
<proteinExistence type="predicted"/>
<feature type="compositionally biased region" description="Basic and acidic residues" evidence="1">
    <location>
        <begin position="124"/>
        <end position="135"/>
    </location>
</feature>
<dbReference type="KEGG" id="maqu:Maq22A_c04850"/>
<reference evidence="2 3" key="1">
    <citation type="journal article" date="2015" name="Genome Announc.">
        <title>Complete Genome Sequence of Methylobacterium aquaticum Strain 22A, Isolated from Racomitrium japonicum Moss.</title>
        <authorList>
            <person name="Tani A."/>
            <person name="Ogura Y."/>
            <person name="Hayashi T."/>
            <person name="Kimbara K."/>
        </authorList>
    </citation>
    <scope>NUCLEOTIDE SEQUENCE [LARGE SCALE GENOMIC DNA]</scope>
    <source>
        <strain evidence="2 3">MA-22A</strain>
    </source>
</reference>
<name>A0A0C6EWG7_9HYPH</name>
<evidence type="ECO:0000256" key="1">
    <source>
        <dbReference type="SAM" id="MobiDB-lite"/>
    </source>
</evidence>
<dbReference type="RefSeq" id="WP_060845901.1">
    <property type="nucleotide sequence ID" value="NZ_AP014704.1"/>
</dbReference>
<feature type="region of interest" description="Disordered" evidence="1">
    <location>
        <begin position="287"/>
        <end position="312"/>
    </location>
</feature>
<gene>
    <name evidence="2" type="ORF">Maq22A_c04850</name>
</gene>
<dbReference type="EMBL" id="AP014704">
    <property type="protein sequence ID" value="BAQ44376.1"/>
    <property type="molecule type" value="Genomic_DNA"/>
</dbReference>
<dbReference type="PATRIC" id="fig|270351.10.peg.935"/>
<dbReference type="Proteomes" id="UP000061432">
    <property type="component" value="Chromosome"/>
</dbReference>
<evidence type="ECO:0000313" key="2">
    <source>
        <dbReference type="EMBL" id="BAQ44376.1"/>
    </source>
</evidence>
<organism evidence="2 3">
    <name type="scientific">Methylobacterium aquaticum</name>
    <dbReference type="NCBI Taxonomy" id="270351"/>
    <lineage>
        <taxon>Bacteria</taxon>
        <taxon>Pseudomonadati</taxon>
        <taxon>Pseudomonadota</taxon>
        <taxon>Alphaproteobacteria</taxon>
        <taxon>Hyphomicrobiales</taxon>
        <taxon>Methylobacteriaceae</taxon>
        <taxon>Methylobacterium</taxon>
    </lineage>
</organism>
<dbReference type="AlphaFoldDB" id="A0A0C6EWG7"/>
<dbReference type="OrthoDB" id="7876586at2"/>
<protein>
    <submittedName>
        <fullName evidence="2">Uncharacterized protein</fullName>
    </submittedName>
</protein>
<accession>A0A0C6EWG7</accession>
<reference evidence="3" key="2">
    <citation type="submission" date="2015-01" db="EMBL/GenBank/DDBJ databases">
        <title>Complete genome sequence of Methylobacterium aquaticum strain 22A.</title>
        <authorList>
            <person name="Tani A."/>
            <person name="Ogura Y."/>
            <person name="Hayashi T."/>
        </authorList>
    </citation>
    <scope>NUCLEOTIDE SEQUENCE [LARGE SCALE GENOMIC DNA]</scope>
    <source>
        <strain evidence="3">MA-22A</strain>
    </source>
</reference>
<feature type="region of interest" description="Disordered" evidence="1">
    <location>
        <begin position="98"/>
        <end position="215"/>
    </location>
</feature>
<sequence length="361" mass="39710">MARIRTVKPEFWTSEQIMECSPITRLAFIGLWNFADDKGRMTASPKRIKAQLFPSDDFTAADIHGMIRELARNGLIRLYVVDDIEYLVITGWHHQVINRPQPSKIPGPPDEHSVNDHGSLSGGREGKGKERKGKDTNTAAAQPSPRAGRGGVEGGVEVEPDLPPGPGEGAHGGDPTDDRNPRPGPTGRPVERSPANDQPRRQDERGGGDAWNSREGYDTVERTCIGLLGDKAPADAVIGPMVALMRDGYDWDAEVSPMLLDLVRSQRRPIRTWKLLATMVRERVDAQRRDRVSQGTTATPLPAETGPLHEMTPGASFTEAVLRVYLANHRKDRSFWPPFLGPKPGEAGCRIPSHLLEREAA</sequence>